<evidence type="ECO:0000313" key="4">
    <source>
        <dbReference type="Proteomes" id="UP000596145"/>
    </source>
</evidence>
<name>A0A7T4JUK9_9CORY</name>
<dbReference type="InterPro" id="IPR050902">
    <property type="entry name" value="ABC_Transporter_SBP"/>
</dbReference>
<dbReference type="SUPFAM" id="SSF53807">
    <property type="entry name" value="Helical backbone' metal receptor"/>
    <property type="match status" value="1"/>
</dbReference>
<sequence length="350" mass="37156">MIFDVNEGERPVRHRLLATIATATLGFSLAACGNGSSDQAAPTTQDSASTTHAVTIDNCGFETTVQAPVQRATTMEQGSTDTLLLLGAKDQIAGYSHQKDAPPAGYSLDGLTELSPSVANSEQLRNADTDMIVSPFKESWTADAAGAREEWQRLGVGTYNSNSECPTYGDNKGKTSFELIQKDLTDLGKIFGREEEAKELIATQNEALDKAVKAPEGTTFMLLYSSVGGSPYVAGGPSIVTEMGEHSGMTNVFANLNEEWPQVSWEAVAEADPDVIILADLPKRGEPGDKWQEKVQDLENTPGTKEMKAVKNGAYVVVPGVATSASARSHEVIEAISAALDGDLGTKLAK</sequence>
<dbReference type="OrthoDB" id="9797850at2"/>
<feature type="domain" description="Fe/B12 periplasmic-binding" evidence="2">
    <location>
        <begin position="71"/>
        <end position="344"/>
    </location>
</feature>
<dbReference type="PANTHER" id="PTHR30535">
    <property type="entry name" value="VITAMIN B12-BINDING PROTEIN"/>
    <property type="match status" value="1"/>
</dbReference>
<dbReference type="Gene3D" id="3.40.50.1980">
    <property type="entry name" value="Nitrogenase molybdenum iron protein domain"/>
    <property type="match status" value="2"/>
</dbReference>
<dbReference type="InterPro" id="IPR002491">
    <property type="entry name" value="ABC_transptr_periplasmic_BD"/>
</dbReference>
<dbReference type="PANTHER" id="PTHR30535:SF7">
    <property type="entry name" value="IRON(III) DICITRATE-BINDING PROTEIN"/>
    <property type="match status" value="1"/>
</dbReference>
<dbReference type="Proteomes" id="UP000596145">
    <property type="component" value="Chromosome"/>
</dbReference>
<evidence type="ECO:0000313" key="3">
    <source>
        <dbReference type="EMBL" id="QQB45963.1"/>
    </source>
</evidence>
<evidence type="ECO:0000259" key="2">
    <source>
        <dbReference type="PROSITE" id="PS50983"/>
    </source>
</evidence>
<reference evidence="3 4" key="1">
    <citation type="submission" date="2020-12" db="EMBL/GenBank/DDBJ databases">
        <title>FDA dAtabase for Regulatory Grade micrObial Sequences (FDA-ARGOS): Supporting development and validation of Infectious Disease Dx tests.</title>
        <authorList>
            <person name="Sproer C."/>
            <person name="Gronow S."/>
            <person name="Severitt S."/>
            <person name="Schroder I."/>
            <person name="Tallon L."/>
            <person name="Sadzewicz L."/>
            <person name="Zhao X."/>
            <person name="Boylan J."/>
            <person name="Ott S."/>
            <person name="Bowen H."/>
            <person name="Vavikolanu K."/>
            <person name="Mehta A."/>
            <person name="Aluvathingal J."/>
            <person name="Nadendla S."/>
            <person name="Lowell S."/>
            <person name="Myers T."/>
            <person name="Yan Y."/>
            <person name="Sichtig H."/>
        </authorList>
    </citation>
    <scope>NUCLEOTIDE SEQUENCE [LARGE SCALE GENOMIC DNA]</scope>
    <source>
        <strain evidence="3 4">FDAARGOS_1053</strain>
    </source>
</reference>
<accession>A0A7T4JUK9</accession>
<comment type="similarity">
    <text evidence="1">Belongs to the bacterial solute-binding protein 8 family.</text>
</comment>
<protein>
    <submittedName>
        <fullName evidence="3">ABC transporter substrate-binding protein</fullName>
    </submittedName>
</protein>
<dbReference type="Pfam" id="PF01497">
    <property type="entry name" value="Peripla_BP_2"/>
    <property type="match status" value="1"/>
</dbReference>
<evidence type="ECO:0000256" key="1">
    <source>
        <dbReference type="ARBA" id="ARBA00008814"/>
    </source>
</evidence>
<dbReference type="EMBL" id="CP066007">
    <property type="protein sequence ID" value="QQB45963.1"/>
    <property type="molecule type" value="Genomic_DNA"/>
</dbReference>
<dbReference type="PROSITE" id="PS50983">
    <property type="entry name" value="FE_B12_PBP"/>
    <property type="match status" value="1"/>
</dbReference>
<proteinExistence type="inferred from homology"/>
<gene>
    <name evidence="3" type="ORF">I6I10_10910</name>
</gene>
<dbReference type="AlphaFoldDB" id="A0A7T4JUK9"/>
<organism evidence="3 4">
    <name type="scientific">Corynebacterium glucuronolyticum</name>
    <dbReference type="NCBI Taxonomy" id="39791"/>
    <lineage>
        <taxon>Bacteria</taxon>
        <taxon>Bacillati</taxon>
        <taxon>Actinomycetota</taxon>
        <taxon>Actinomycetes</taxon>
        <taxon>Mycobacteriales</taxon>
        <taxon>Corynebacteriaceae</taxon>
        <taxon>Corynebacterium</taxon>
    </lineage>
</organism>